<evidence type="ECO:0000256" key="1">
    <source>
        <dbReference type="SAM" id="Phobius"/>
    </source>
</evidence>
<evidence type="ECO:0000313" key="9">
    <source>
        <dbReference type="EMBL" id="PCC48871.1"/>
    </source>
</evidence>
<feature type="transmembrane region" description="Helical" evidence="1">
    <location>
        <begin position="50"/>
        <end position="71"/>
    </location>
</feature>
<keyword evidence="4" id="KW-0378">Hydrolase</keyword>
<dbReference type="Proteomes" id="UP000217881">
    <property type="component" value="Unassembled WGS sequence"/>
</dbReference>
<dbReference type="EMBL" id="FXZG01000021">
    <property type="protein sequence ID" value="SMX96673.1"/>
    <property type="molecule type" value="Genomic_DNA"/>
</dbReference>
<dbReference type="Proteomes" id="UP000218620">
    <property type="component" value="Unassembled WGS sequence"/>
</dbReference>
<evidence type="ECO:0000313" key="12">
    <source>
        <dbReference type="EMBL" id="SMX96673.1"/>
    </source>
</evidence>
<dbReference type="Proteomes" id="UP000234327">
    <property type="component" value="Unassembled WGS sequence"/>
</dbReference>
<dbReference type="GeneID" id="60907955"/>
<keyword evidence="4" id="KW-0645">Protease</keyword>
<keyword evidence="1" id="KW-0472">Membrane</keyword>
<dbReference type="EMBL" id="NRHA01000010">
    <property type="protein sequence ID" value="PCC54101.1"/>
    <property type="molecule type" value="Genomic_DNA"/>
</dbReference>
<organism evidence="3 14">
    <name type="scientific">Brevibacterium aurantiacum</name>
    <dbReference type="NCBI Taxonomy" id="273384"/>
    <lineage>
        <taxon>Bacteria</taxon>
        <taxon>Bacillati</taxon>
        <taxon>Actinomycetota</taxon>
        <taxon>Actinomycetes</taxon>
        <taxon>Micrococcales</taxon>
        <taxon>Brevibacteriaceae</taxon>
        <taxon>Brevibacterium</taxon>
    </lineage>
</organism>
<dbReference type="AlphaFoldDB" id="A0A1D7W8Q4"/>
<dbReference type="RefSeq" id="WP_009884519.1">
    <property type="nucleotide sequence ID" value="NZ_AAGP01000034.1"/>
</dbReference>
<dbReference type="EMBL" id="NRGX01000001">
    <property type="protein sequence ID" value="PCC18092.1"/>
    <property type="molecule type" value="Genomic_DNA"/>
</dbReference>
<evidence type="ECO:0000313" key="14">
    <source>
        <dbReference type="Proteomes" id="UP000094793"/>
    </source>
</evidence>
<dbReference type="Pfam" id="PF02517">
    <property type="entry name" value="Rce1-like"/>
    <property type="match status" value="1"/>
</dbReference>
<reference evidence="15 16" key="3">
    <citation type="journal article" date="2017" name="Elife">
        <title>Extensive horizontal gene transfer in cheese-associated bacteria.</title>
        <authorList>
            <person name="Bonham K.S."/>
            <person name="Wolfe B.E."/>
            <person name="Dutton R.J."/>
        </authorList>
    </citation>
    <scope>NUCLEOTIDE SEQUENCE [LARGE SCALE GENOMIC DNA]</scope>
    <source>
        <strain evidence="10 17">738_8</strain>
        <strain evidence="9 16">900_6</strain>
        <strain evidence="8 15">947_7</strain>
        <strain evidence="7 19">962_8</strain>
        <strain evidence="6 18">JB5</strain>
    </source>
</reference>
<evidence type="ECO:0000313" key="18">
    <source>
        <dbReference type="Proteomes" id="UP000218377"/>
    </source>
</evidence>
<evidence type="ECO:0000313" key="11">
    <source>
        <dbReference type="EMBL" id="SMX69336.1"/>
    </source>
</evidence>
<dbReference type="EMBL" id="CP017150">
    <property type="protein sequence ID" value="AOP55419.1"/>
    <property type="molecule type" value="Genomic_DNA"/>
</dbReference>
<proteinExistence type="predicted"/>
<dbReference type="EMBL" id="FXYZ01000002">
    <property type="protein sequence ID" value="SMX69336.1"/>
    <property type="molecule type" value="Genomic_DNA"/>
</dbReference>
<evidence type="ECO:0000313" key="15">
    <source>
        <dbReference type="Proteomes" id="UP000217564"/>
    </source>
</evidence>
<dbReference type="Proteomes" id="UP000094793">
    <property type="component" value="Chromosome"/>
</dbReference>
<evidence type="ECO:0000313" key="16">
    <source>
        <dbReference type="Proteomes" id="UP000217720"/>
    </source>
</evidence>
<accession>A0A2H1I2M6</accession>
<dbReference type="EMBL" id="CP025330">
    <property type="protein sequence ID" value="AZT95091.1"/>
    <property type="molecule type" value="Genomic_DNA"/>
</dbReference>
<dbReference type="GO" id="GO:0080120">
    <property type="term" value="P:CAAX-box protein maturation"/>
    <property type="evidence" value="ECO:0007669"/>
    <property type="project" value="UniProtKB-ARBA"/>
</dbReference>
<protein>
    <submittedName>
        <fullName evidence="3">Abortive infection protein</fullName>
    </submittedName>
    <submittedName>
        <fullName evidence="4">CPBP family intramembrane metalloprotease</fullName>
    </submittedName>
</protein>
<feature type="transmembrane region" description="Helical" evidence="1">
    <location>
        <begin position="12"/>
        <end position="38"/>
    </location>
</feature>
<evidence type="ECO:0000313" key="5">
    <source>
        <dbReference type="EMBL" id="AZT98828.1"/>
    </source>
</evidence>
<dbReference type="Proteomes" id="UP000283000">
    <property type="component" value="Chromosome"/>
</dbReference>
<evidence type="ECO:0000313" key="3">
    <source>
        <dbReference type="EMBL" id="AOP55419.1"/>
    </source>
</evidence>
<evidence type="ECO:0000313" key="4">
    <source>
        <dbReference type="EMBL" id="AZT95091.1"/>
    </source>
</evidence>
<evidence type="ECO:0000313" key="17">
    <source>
        <dbReference type="Proteomes" id="UP000217881"/>
    </source>
</evidence>
<dbReference type="KEGG" id="blin:BLSMQ_3721"/>
<dbReference type="EMBL" id="NRGP01000043">
    <property type="protein sequence ID" value="PCC44906.1"/>
    <property type="molecule type" value="Genomic_DNA"/>
</dbReference>
<evidence type="ECO:0000313" key="24">
    <source>
        <dbReference type="Proteomes" id="UP000283000"/>
    </source>
</evidence>
<dbReference type="Proteomes" id="UP000282731">
    <property type="component" value="Chromosome"/>
</dbReference>
<dbReference type="Proteomes" id="UP000234289">
    <property type="component" value="Unassembled WGS sequence"/>
</dbReference>
<dbReference type="InterPro" id="IPR003675">
    <property type="entry name" value="Rce1/LyrA-like_dom"/>
</dbReference>
<reference evidence="14" key="2">
    <citation type="submission" date="2016-09" db="EMBL/GenBank/DDBJ databases">
        <title>Complete Genome Sequence of Brevibacterium linens SMQ-1335.</title>
        <authorList>
            <person name="de Melo A.G."/>
            <person name="Labrie S.J."/>
            <person name="Dumaresq J."/>
            <person name="Roberts R.J."/>
            <person name="Tremblay D.M."/>
            <person name="Moineau S."/>
        </authorList>
    </citation>
    <scope>NUCLEOTIDE SEQUENCE [LARGE SCALE GENOMIC DNA]</scope>
    <source>
        <strain evidence="14">SMQ-1335</strain>
    </source>
</reference>
<reference evidence="20" key="4">
    <citation type="submission" date="2017-03" db="EMBL/GenBank/DDBJ databases">
        <authorList>
            <person name="Monnet C."/>
        </authorList>
    </citation>
    <scope>NUCLEOTIDE SEQUENCE [LARGE SCALE GENOMIC DNA]</scope>
    <source>
        <strain evidence="20">CNRZ 920</strain>
    </source>
</reference>
<evidence type="ECO:0000259" key="2">
    <source>
        <dbReference type="Pfam" id="PF02517"/>
    </source>
</evidence>
<evidence type="ECO:0000313" key="13">
    <source>
        <dbReference type="EMBL" id="SMY03931.1"/>
    </source>
</evidence>
<dbReference type="EMBL" id="NRGO01000025">
    <property type="protein sequence ID" value="PCC48871.1"/>
    <property type="molecule type" value="Genomic_DNA"/>
</dbReference>
<dbReference type="EMBL" id="NRGQ01000012">
    <property type="protein sequence ID" value="PCC42849.1"/>
    <property type="molecule type" value="Genomic_DNA"/>
</dbReference>
<dbReference type="PANTHER" id="PTHR36435">
    <property type="entry name" value="SLR1288 PROTEIN"/>
    <property type="match status" value="1"/>
</dbReference>
<dbReference type="Proteomes" id="UP000217564">
    <property type="component" value="Unassembled WGS sequence"/>
</dbReference>
<dbReference type="GO" id="GO:0008237">
    <property type="term" value="F:metallopeptidase activity"/>
    <property type="evidence" value="ECO:0007669"/>
    <property type="project" value="UniProtKB-KW"/>
</dbReference>
<evidence type="ECO:0000313" key="7">
    <source>
        <dbReference type="EMBL" id="PCC42849.1"/>
    </source>
</evidence>
<sequence length="234" mass="24536">MSEAPSRSRLSTTTLLIAAGAVLGIAALVFGTAVVIGLTVPGVRAHFDSLIVAVLLVQSAGTLWALTFILRHRGHRLSDIGFARPSLRLFHLLWQIPTAVIVVILTQALVFAITGSDPVSDSSTDSLAGNAGAAGAIVMFAAVAVITPSWEELFFRGLIFGYVRGRLGTTCAVVISAVIFALCHGVPILLPYMLALGLCLALLRVFHGNLWGSLGLHITINSTASLVLLQAVFA</sequence>
<keyword evidence="1" id="KW-0812">Transmembrane</keyword>
<dbReference type="Proteomes" id="UP000217720">
    <property type="component" value="Unassembled WGS sequence"/>
</dbReference>
<dbReference type="Proteomes" id="UP000218377">
    <property type="component" value="Unassembled WGS sequence"/>
</dbReference>
<dbReference type="GO" id="GO:0004175">
    <property type="term" value="F:endopeptidase activity"/>
    <property type="evidence" value="ECO:0007669"/>
    <property type="project" value="UniProtKB-ARBA"/>
</dbReference>
<feature type="transmembrane region" description="Helical" evidence="1">
    <location>
        <begin position="92"/>
        <end position="115"/>
    </location>
</feature>
<dbReference type="Proteomes" id="UP000234300">
    <property type="component" value="Unassembled WGS sequence"/>
</dbReference>
<evidence type="ECO:0000313" key="21">
    <source>
        <dbReference type="Proteomes" id="UP000234300"/>
    </source>
</evidence>
<reference evidence="3" key="1">
    <citation type="submission" date="2016-09" db="EMBL/GenBank/DDBJ databases">
        <title>Complete Genome Sequence of Brevibacterium aurantiacum SMQ-1335.</title>
        <authorList>
            <person name="de Melo A.G."/>
            <person name="Labrie S.J."/>
            <person name="Dumaresq J."/>
            <person name="Roberts R.J."/>
            <person name="Tremblay D.M."/>
            <person name="Moineau S."/>
        </authorList>
    </citation>
    <scope>NUCLEOTIDE SEQUENCE</scope>
    <source>
        <strain evidence="3">SMQ-1335</strain>
    </source>
</reference>
<dbReference type="PANTHER" id="PTHR36435:SF1">
    <property type="entry name" value="CAAX AMINO TERMINAL PROTEASE FAMILY PROTEIN"/>
    <property type="match status" value="1"/>
</dbReference>
<reference evidence="21 22" key="5">
    <citation type="submission" date="2017-03" db="EMBL/GenBank/DDBJ databases">
        <authorList>
            <person name="Afonso C.L."/>
            <person name="Miller P.J."/>
            <person name="Scott M.A."/>
            <person name="Spackman E."/>
            <person name="Goraichik I."/>
            <person name="Dimitrov K.M."/>
            <person name="Suarez D.L."/>
            <person name="Swayne D.E."/>
        </authorList>
    </citation>
    <scope>NUCLEOTIDE SEQUENCE [LARGE SCALE GENOMIC DNA]</scope>
    <source>
        <strain evidence="11">6</strain>
        <strain evidence="22">6(3)</strain>
        <strain evidence="13">8</strain>
        <strain evidence="21">8(6)</strain>
        <strain evidence="12">CNRZ 920</strain>
    </source>
</reference>
<evidence type="ECO:0000313" key="22">
    <source>
        <dbReference type="Proteomes" id="UP000234327"/>
    </source>
</evidence>
<accession>A0A2A3X301</accession>
<feature type="transmembrane region" description="Helical" evidence="1">
    <location>
        <begin position="214"/>
        <end position="233"/>
    </location>
</feature>
<gene>
    <name evidence="12" type="ORF">BAUR920_02978</name>
    <name evidence="11" type="ORF">BAURA63_00820</name>
    <name evidence="13" type="ORF">BAURA86_03508</name>
    <name evidence="3" type="ORF">BLSMQ_3721</name>
    <name evidence="10" type="ORF">CIK59_06875</name>
    <name evidence="9" type="ORF">CIK62_16505</name>
    <name evidence="8" type="ORF">CIK64_18470</name>
    <name evidence="7" type="ORF">CIK65_10605</name>
    <name evidence="6" type="ORF">CIK79_07165</name>
    <name evidence="4" type="ORF">CXR23_19665</name>
    <name evidence="5" type="ORF">CXR27_18915</name>
</gene>
<evidence type="ECO:0000313" key="10">
    <source>
        <dbReference type="EMBL" id="PCC54101.1"/>
    </source>
</evidence>
<accession>A0A1D7W8Q4</accession>
<reference evidence="23 24" key="7">
    <citation type="submission" date="2019-01" db="EMBL/GenBank/DDBJ databases">
        <title>Comparative genomic analysis of Brevibacterium aurantiacum sheds light on its evolution and its adaptation to smear-ripened cheeses.</title>
        <authorList>
            <person name="Moineau S."/>
        </authorList>
    </citation>
    <scope>NUCLEOTIDE SEQUENCE [LARGE SCALE GENOMIC DNA]</scope>
    <source>
        <strain evidence="4 24">SMQ-1417</strain>
        <strain evidence="5 23">SMQ-1420</strain>
    </source>
</reference>
<feature type="transmembrane region" description="Helical" evidence="1">
    <location>
        <begin position="127"/>
        <end position="147"/>
    </location>
</feature>
<evidence type="ECO:0000313" key="23">
    <source>
        <dbReference type="Proteomes" id="UP000282731"/>
    </source>
</evidence>
<dbReference type="EMBL" id="CP025334">
    <property type="protein sequence ID" value="AZT98828.1"/>
    <property type="molecule type" value="Genomic_DNA"/>
</dbReference>
<evidence type="ECO:0000313" key="6">
    <source>
        <dbReference type="EMBL" id="PCC18092.1"/>
    </source>
</evidence>
<dbReference type="OrthoDB" id="4948798at2"/>
<dbReference type="eggNOG" id="COG1266">
    <property type="taxonomic scope" value="Bacteria"/>
</dbReference>
<dbReference type="GO" id="GO:0006508">
    <property type="term" value="P:proteolysis"/>
    <property type="evidence" value="ECO:0007669"/>
    <property type="project" value="UniProtKB-KW"/>
</dbReference>
<keyword evidence="1" id="KW-1133">Transmembrane helix</keyword>
<keyword evidence="4" id="KW-0482">Metalloprotease</keyword>
<name>A0A1D7W8Q4_BREAU</name>
<dbReference type="InterPro" id="IPR052710">
    <property type="entry name" value="CAAX_protease"/>
</dbReference>
<feature type="domain" description="CAAX prenyl protease 2/Lysostaphin resistance protein A-like" evidence="2">
    <location>
        <begin position="135"/>
        <end position="222"/>
    </location>
</feature>
<dbReference type="PATRIC" id="fig|1703.10.peg.3838"/>
<evidence type="ECO:0000313" key="8">
    <source>
        <dbReference type="EMBL" id="PCC44906.1"/>
    </source>
</evidence>
<dbReference type="EMBL" id="FXZI01000016">
    <property type="protein sequence ID" value="SMY03931.1"/>
    <property type="molecule type" value="Genomic_DNA"/>
</dbReference>
<evidence type="ECO:0000313" key="20">
    <source>
        <dbReference type="Proteomes" id="UP000234289"/>
    </source>
</evidence>
<reference evidence="23 24" key="6">
    <citation type="submission" date="2017-12" db="EMBL/GenBank/DDBJ databases">
        <authorList>
            <person name="Levesque S."/>
        </authorList>
    </citation>
    <scope>NUCLEOTIDE SEQUENCE [LARGE SCALE GENOMIC DNA]</scope>
    <source>
        <strain evidence="4 24">SMQ-1417</strain>
        <strain evidence="5 23">SMQ-1420</strain>
    </source>
</reference>
<evidence type="ECO:0000313" key="19">
    <source>
        <dbReference type="Proteomes" id="UP000218620"/>
    </source>
</evidence>